<dbReference type="AlphaFoldDB" id="A0A392V9B0"/>
<dbReference type="SUPFAM" id="SSF57756">
    <property type="entry name" value="Retrovirus zinc finger-like domains"/>
    <property type="match status" value="1"/>
</dbReference>
<dbReference type="Proteomes" id="UP000265520">
    <property type="component" value="Unassembled WGS sequence"/>
</dbReference>
<sequence>GTQGNQSRGKQTCFKCGEEGRYANECGVQGITCYNCQKPGHYARDC</sequence>
<evidence type="ECO:0000313" key="3">
    <source>
        <dbReference type="EMBL" id="MCI83511.1"/>
    </source>
</evidence>
<feature type="domain" description="CCHC-type" evidence="2">
    <location>
        <begin position="13"/>
        <end position="26"/>
    </location>
</feature>
<evidence type="ECO:0000313" key="4">
    <source>
        <dbReference type="Proteomes" id="UP000265520"/>
    </source>
</evidence>
<dbReference type="Gene3D" id="4.10.60.10">
    <property type="entry name" value="Zinc finger, CCHC-type"/>
    <property type="match status" value="2"/>
</dbReference>
<name>A0A392V9B0_9FABA</name>
<keyword evidence="1" id="KW-0862">Zinc</keyword>
<feature type="non-terminal residue" evidence="3">
    <location>
        <position position="1"/>
    </location>
</feature>
<dbReference type="GO" id="GO:0003676">
    <property type="term" value="F:nucleic acid binding"/>
    <property type="evidence" value="ECO:0007669"/>
    <property type="project" value="InterPro"/>
</dbReference>
<reference evidence="3 4" key="1">
    <citation type="journal article" date="2018" name="Front. Plant Sci.">
        <title>Red Clover (Trifolium pratense) and Zigzag Clover (T. medium) - A Picture of Genomic Similarities and Differences.</title>
        <authorList>
            <person name="Dluhosova J."/>
            <person name="Istvanek J."/>
            <person name="Nedelnik J."/>
            <person name="Repkova J."/>
        </authorList>
    </citation>
    <scope>NUCLEOTIDE SEQUENCE [LARGE SCALE GENOMIC DNA]</scope>
    <source>
        <strain evidence="4">cv. 10/8</strain>
        <tissue evidence="3">Leaf</tissue>
    </source>
</reference>
<keyword evidence="4" id="KW-1185">Reference proteome</keyword>
<dbReference type="GO" id="GO:0008270">
    <property type="term" value="F:zinc ion binding"/>
    <property type="evidence" value="ECO:0007669"/>
    <property type="project" value="UniProtKB-KW"/>
</dbReference>
<dbReference type="Pfam" id="PF00098">
    <property type="entry name" value="zf-CCHC"/>
    <property type="match status" value="2"/>
</dbReference>
<dbReference type="EMBL" id="LXQA011068880">
    <property type="protein sequence ID" value="MCI83511.1"/>
    <property type="molecule type" value="Genomic_DNA"/>
</dbReference>
<dbReference type="InterPro" id="IPR001878">
    <property type="entry name" value="Znf_CCHC"/>
</dbReference>
<proteinExistence type="predicted"/>
<organism evidence="3 4">
    <name type="scientific">Trifolium medium</name>
    <dbReference type="NCBI Taxonomy" id="97028"/>
    <lineage>
        <taxon>Eukaryota</taxon>
        <taxon>Viridiplantae</taxon>
        <taxon>Streptophyta</taxon>
        <taxon>Embryophyta</taxon>
        <taxon>Tracheophyta</taxon>
        <taxon>Spermatophyta</taxon>
        <taxon>Magnoliopsida</taxon>
        <taxon>eudicotyledons</taxon>
        <taxon>Gunneridae</taxon>
        <taxon>Pentapetalae</taxon>
        <taxon>rosids</taxon>
        <taxon>fabids</taxon>
        <taxon>Fabales</taxon>
        <taxon>Fabaceae</taxon>
        <taxon>Papilionoideae</taxon>
        <taxon>50 kb inversion clade</taxon>
        <taxon>NPAAA clade</taxon>
        <taxon>Hologalegina</taxon>
        <taxon>IRL clade</taxon>
        <taxon>Trifolieae</taxon>
        <taxon>Trifolium</taxon>
    </lineage>
</organism>
<comment type="caution">
    <text evidence="3">The sequence shown here is derived from an EMBL/GenBank/DDBJ whole genome shotgun (WGS) entry which is preliminary data.</text>
</comment>
<dbReference type="InterPro" id="IPR036875">
    <property type="entry name" value="Znf_CCHC_sf"/>
</dbReference>
<feature type="domain" description="CCHC-type" evidence="2">
    <location>
        <begin position="33"/>
        <end position="46"/>
    </location>
</feature>
<evidence type="ECO:0000259" key="2">
    <source>
        <dbReference type="PROSITE" id="PS50158"/>
    </source>
</evidence>
<accession>A0A392V9B0</accession>
<keyword evidence="1" id="KW-0863">Zinc-finger</keyword>
<evidence type="ECO:0000256" key="1">
    <source>
        <dbReference type="PROSITE-ProRule" id="PRU00047"/>
    </source>
</evidence>
<dbReference type="SMART" id="SM00343">
    <property type="entry name" value="ZnF_C2HC"/>
    <property type="match status" value="2"/>
</dbReference>
<protein>
    <submittedName>
        <fullName evidence="3">Zinc finger CCHC domain-containing protein 13</fullName>
    </submittedName>
</protein>
<dbReference type="PROSITE" id="PS50158">
    <property type="entry name" value="ZF_CCHC"/>
    <property type="match status" value="2"/>
</dbReference>
<keyword evidence="1" id="KW-0479">Metal-binding</keyword>